<dbReference type="PANTHER" id="PTHR30432">
    <property type="entry name" value="TRANSCRIPTIONAL REGULATOR MODE"/>
    <property type="match status" value="1"/>
</dbReference>
<evidence type="ECO:0000259" key="1">
    <source>
        <dbReference type="Pfam" id="PF00126"/>
    </source>
</evidence>
<dbReference type="RefSeq" id="WP_141289748.1">
    <property type="nucleotide sequence ID" value="NZ_BAAAEW010000003.1"/>
</dbReference>
<organism evidence="2 3">
    <name type="scientific">Ideonella azotifigens</name>
    <dbReference type="NCBI Taxonomy" id="513160"/>
    <lineage>
        <taxon>Bacteria</taxon>
        <taxon>Pseudomonadati</taxon>
        <taxon>Pseudomonadota</taxon>
        <taxon>Betaproteobacteria</taxon>
        <taxon>Burkholderiales</taxon>
        <taxon>Sphaerotilaceae</taxon>
        <taxon>Ideonella</taxon>
    </lineage>
</organism>
<dbReference type="InterPro" id="IPR036388">
    <property type="entry name" value="WH-like_DNA-bd_sf"/>
</dbReference>
<comment type="caution">
    <text evidence="2">The sequence shown here is derived from an EMBL/GenBank/DDBJ whole genome shotgun (WGS) entry which is preliminary data.</text>
</comment>
<evidence type="ECO:0000313" key="2">
    <source>
        <dbReference type="EMBL" id="GAA0740719.1"/>
    </source>
</evidence>
<proteinExistence type="predicted"/>
<dbReference type="SUPFAM" id="SSF46785">
    <property type="entry name" value="Winged helix' DNA-binding domain"/>
    <property type="match status" value="1"/>
</dbReference>
<dbReference type="InterPro" id="IPR051815">
    <property type="entry name" value="Molybdate_resp_trans_reg"/>
</dbReference>
<protein>
    <submittedName>
        <fullName evidence="2">LysR family transcriptional regulator</fullName>
    </submittedName>
</protein>
<dbReference type="Proteomes" id="UP001500279">
    <property type="component" value="Unassembled WGS sequence"/>
</dbReference>
<dbReference type="PANTHER" id="PTHR30432:SF1">
    <property type="entry name" value="DNA-BINDING TRANSCRIPTIONAL DUAL REGULATOR MODE"/>
    <property type="match status" value="1"/>
</dbReference>
<sequence>MPTSKKAGKAAASKPELKLRMRISLGELVGVGPGKVALLEALAETGSITAAAKSLDMSYRRAWLLVDELNRALRQPAVSSAVGGQRGGGSQLTDTGREVIALYRSIEAQALKACQADIRKLMKLMAG</sequence>
<reference evidence="3" key="1">
    <citation type="journal article" date="2019" name="Int. J. Syst. Evol. Microbiol.">
        <title>The Global Catalogue of Microorganisms (GCM) 10K type strain sequencing project: providing services to taxonomists for standard genome sequencing and annotation.</title>
        <authorList>
            <consortium name="The Broad Institute Genomics Platform"/>
            <consortium name="The Broad Institute Genome Sequencing Center for Infectious Disease"/>
            <person name="Wu L."/>
            <person name="Ma J."/>
        </authorList>
    </citation>
    <scope>NUCLEOTIDE SEQUENCE [LARGE SCALE GENOMIC DNA]</scope>
    <source>
        <strain evidence="3">JCM 15503</strain>
    </source>
</reference>
<accession>A0ABP3UQT0</accession>
<name>A0ABP3UQT0_9BURK</name>
<evidence type="ECO:0000313" key="3">
    <source>
        <dbReference type="Proteomes" id="UP001500279"/>
    </source>
</evidence>
<dbReference type="Pfam" id="PF00126">
    <property type="entry name" value="HTH_1"/>
    <property type="match status" value="1"/>
</dbReference>
<gene>
    <name evidence="2" type="ORF">GCM10009107_02610</name>
</gene>
<dbReference type="Gene3D" id="1.10.10.10">
    <property type="entry name" value="Winged helix-like DNA-binding domain superfamily/Winged helix DNA-binding domain"/>
    <property type="match status" value="1"/>
</dbReference>
<dbReference type="InterPro" id="IPR000847">
    <property type="entry name" value="LysR_HTH_N"/>
</dbReference>
<keyword evidence="3" id="KW-1185">Reference proteome</keyword>
<dbReference type="EMBL" id="BAAAEW010000003">
    <property type="protein sequence ID" value="GAA0740719.1"/>
    <property type="molecule type" value="Genomic_DNA"/>
</dbReference>
<feature type="domain" description="HTH lysR-type" evidence="1">
    <location>
        <begin position="37"/>
        <end position="97"/>
    </location>
</feature>
<dbReference type="InterPro" id="IPR036390">
    <property type="entry name" value="WH_DNA-bd_sf"/>
</dbReference>